<dbReference type="STRING" id="279824.SAMN03080617_00434"/>
<proteinExistence type="predicted"/>
<protein>
    <submittedName>
        <fullName evidence="1">Uncharacterized protein</fullName>
    </submittedName>
</protein>
<reference evidence="2" key="1">
    <citation type="submission" date="2016-10" db="EMBL/GenBank/DDBJ databases">
        <authorList>
            <person name="Varghese N."/>
            <person name="Submissions S."/>
        </authorList>
    </citation>
    <scope>NUCLEOTIDE SEQUENCE [LARGE SCALE GENOMIC DNA]</scope>
    <source>
        <strain evidence="2">DSM 22703</strain>
    </source>
</reference>
<evidence type="ECO:0000313" key="2">
    <source>
        <dbReference type="Proteomes" id="UP000198756"/>
    </source>
</evidence>
<dbReference type="OrthoDB" id="1364214at2"/>
<dbReference type="AlphaFoldDB" id="A0A1G5VCB4"/>
<gene>
    <name evidence="1" type="ORF">SAMN03080617_00434</name>
</gene>
<dbReference type="Proteomes" id="UP000198756">
    <property type="component" value="Unassembled WGS sequence"/>
</dbReference>
<name>A0A1G5VCB4_9BACT</name>
<keyword evidence="2" id="KW-1185">Reference proteome</keyword>
<organism evidence="1 2">
    <name type="scientific">Algoriphagus alkaliphilus</name>
    <dbReference type="NCBI Taxonomy" id="279824"/>
    <lineage>
        <taxon>Bacteria</taxon>
        <taxon>Pseudomonadati</taxon>
        <taxon>Bacteroidota</taxon>
        <taxon>Cytophagia</taxon>
        <taxon>Cytophagales</taxon>
        <taxon>Cyclobacteriaceae</taxon>
        <taxon>Algoriphagus</taxon>
    </lineage>
</organism>
<dbReference type="EMBL" id="FMXE01000003">
    <property type="protein sequence ID" value="SDA43470.1"/>
    <property type="molecule type" value="Genomic_DNA"/>
</dbReference>
<dbReference type="RefSeq" id="WP_139183548.1">
    <property type="nucleotide sequence ID" value="NZ_FMXE01000003.1"/>
</dbReference>
<evidence type="ECO:0000313" key="1">
    <source>
        <dbReference type="EMBL" id="SDA43470.1"/>
    </source>
</evidence>
<accession>A0A1G5VCB4</accession>
<sequence length="134" mass="15559">MSKRVVVAVWKNRSDRRIEVFSNLKVFCESYPNFSYNTLNNYLGKAKSPFENQELLLTRQELFSKPILKKARSIQAVVTRYEQAVHDEGEQNLDFWLAAEPETRIYAVTKLASEGIPIDTKMDKQVVQKFKLKG</sequence>